<name>A0A6M0P6K8_9BACI</name>
<gene>
    <name evidence="7" type="ORF">G4D61_08030</name>
</gene>
<dbReference type="SUPFAM" id="SSF52283">
    <property type="entry name" value="Formate/glycerate dehydrogenase catalytic domain-like"/>
    <property type="match status" value="1"/>
</dbReference>
<comment type="caution">
    <text evidence="7">The sequence shown here is derived from an EMBL/GenBank/DDBJ whole genome shotgun (WGS) entry which is preliminary data.</text>
</comment>
<keyword evidence="2 4" id="KW-0560">Oxidoreductase</keyword>
<feature type="domain" description="D-isomer specific 2-hydroxyacid dehydrogenase NAD-binding" evidence="6">
    <location>
        <begin position="112"/>
        <end position="283"/>
    </location>
</feature>
<reference evidence="7 8" key="1">
    <citation type="submission" date="2020-03" db="EMBL/GenBank/DDBJ databases">
        <title>Bacillus aquiflavi sp. nov., isolated from yellow water of strong flavor Chinese baijiu in Yibin region of China.</title>
        <authorList>
            <person name="Xie J."/>
        </authorList>
    </citation>
    <scope>NUCLEOTIDE SEQUENCE [LARGE SCALE GENOMIC DNA]</scope>
    <source>
        <strain evidence="7 8">Gsoil 114</strain>
    </source>
</reference>
<dbReference type="GO" id="GO:0051287">
    <property type="term" value="F:NAD binding"/>
    <property type="evidence" value="ECO:0007669"/>
    <property type="project" value="InterPro"/>
</dbReference>
<dbReference type="InterPro" id="IPR006140">
    <property type="entry name" value="D-isomer_DH_NAD-bd"/>
</dbReference>
<dbReference type="Pfam" id="PF00389">
    <property type="entry name" value="2-Hacid_dh"/>
    <property type="match status" value="1"/>
</dbReference>
<dbReference type="RefSeq" id="WP_025730676.1">
    <property type="nucleotide sequence ID" value="NZ_JAAIWK010000010.1"/>
</dbReference>
<dbReference type="PANTHER" id="PTHR42789:SF1">
    <property type="entry name" value="D-ISOMER SPECIFIC 2-HYDROXYACID DEHYDROGENASE FAMILY PROTEIN (AFU_ORTHOLOGUE AFUA_6G10090)"/>
    <property type="match status" value="1"/>
</dbReference>
<evidence type="ECO:0000256" key="3">
    <source>
        <dbReference type="ARBA" id="ARBA00023027"/>
    </source>
</evidence>
<evidence type="ECO:0000313" key="8">
    <source>
        <dbReference type="Proteomes" id="UP000476934"/>
    </source>
</evidence>
<dbReference type="SUPFAM" id="SSF51735">
    <property type="entry name" value="NAD(P)-binding Rossmann-fold domains"/>
    <property type="match status" value="1"/>
</dbReference>
<keyword evidence="8" id="KW-1185">Reference proteome</keyword>
<evidence type="ECO:0000259" key="5">
    <source>
        <dbReference type="Pfam" id="PF00389"/>
    </source>
</evidence>
<keyword evidence="3" id="KW-0520">NAD</keyword>
<dbReference type="Pfam" id="PF02826">
    <property type="entry name" value="2-Hacid_dh_C"/>
    <property type="match status" value="1"/>
</dbReference>
<evidence type="ECO:0000256" key="1">
    <source>
        <dbReference type="ARBA" id="ARBA00005854"/>
    </source>
</evidence>
<dbReference type="InterPro" id="IPR036291">
    <property type="entry name" value="NAD(P)-bd_dom_sf"/>
</dbReference>
<organism evidence="7 8">
    <name type="scientific">Heyndrickxia ginsengihumi</name>
    <dbReference type="NCBI Taxonomy" id="363870"/>
    <lineage>
        <taxon>Bacteria</taxon>
        <taxon>Bacillati</taxon>
        <taxon>Bacillota</taxon>
        <taxon>Bacilli</taxon>
        <taxon>Bacillales</taxon>
        <taxon>Bacillaceae</taxon>
        <taxon>Heyndrickxia</taxon>
    </lineage>
</organism>
<accession>A0A6M0P6K8</accession>
<comment type="similarity">
    <text evidence="1 4">Belongs to the D-isomer specific 2-hydroxyacid dehydrogenase family.</text>
</comment>
<evidence type="ECO:0000256" key="4">
    <source>
        <dbReference type="RuleBase" id="RU003719"/>
    </source>
</evidence>
<proteinExistence type="inferred from homology"/>
<sequence>MKVFISLGRPFYEAYPQIIDDIKNLGVEVSYLFEDFTANKQDLIKHIKDADILINGVDQIDREIMDAAPRLKYILKYGTGVDNIDLEYASEKGIIVTNAPGQNAASVAEFAVGLILAISRRIPEAHDLVRNYQWRFTMGNELYGKRLGIIGFGNIGQQIAQKVSGFDMEVVAFGSYKDADAAKKWNVTYVDLDELMETSDYIVVSTSLKKSTYHLLNNEKLQMMKKSAYLINIARGDIIDEEALLSVLKRGNIKGAALDVFASEPTNSELTQLSNVIPTPHIGGATEECLRRVGEITVENIARFKKGEPLSNIVTAKELIK</sequence>
<evidence type="ECO:0000259" key="6">
    <source>
        <dbReference type="Pfam" id="PF02826"/>
    </source>
</evidence>
<dbReference type="AlphaFoldDB" id="A0A6M0P6K8"/>
<evidence type="ECO:0000313" key="7">
    <source>
        <dbReference type="EMBL" id="NEY19915.1"/>
    </source>
</evidence>
<evidence type="ECO:0000256" key="2">
    <source>
        <dbReference type="ARBA" id="ARBA00023002"/>
    </source>
</evidence>
<dbReference type="InterPro" id="IPR029753">
    <property type="entry name" value="D-isomer_DH_CS"/>
</dbReference>
<dbReference type="CDD" id="cd12172">
    <property type="entry name" value="PGDH_like_2"/>
    <property type="match status" value="1"/>
</dbReference>
<dbReference type="PANTHER" id="PTHR42789">
    <property type="entry name" value="D-ISOMER SPECIFIC 2-HYDROXYACID DEHYDROGENASE FAMILY PROTEIN (AFU_ORTHOLOGUE AFUA_6G10090)"/>
    <property type="match status" value="1"/>
</dbReference>
<dbReference type="InterPro" id="IPR050857">
    <property type="entry name" value="D-2-hydroxyacid_DH"/>
</dbReference>
<dbReference type="EMBL" id="JAAIWK010000010">
    <property type="protein sequence ID" value="NEY19915.1"/>
    <property type="molecule type" value="Genomic_DNA"/>
</dbReference>
<dbReference type="Proteomes" id="UP000476934">
    <property type="component" value="Unassembled WGS sequence"/>
</dbReference>
<protein>
    <submittedName>
        <fullName evidence="7">Phosphoglycerate dehydrogenase</fullName>
    </submittedName>
</protein>
<dbReference type="InterPro" id="IPR006139">
    <property type="entry name" value="D-isomer_2_OHA_DH_cat_dom"/>
</dbReference>
<dbReference type="Gene3D" id="3.40.50.720">
    <property type="entry name" value="NAD(P)-binding Rossmann-like Domain"/>
    <property type="match status" value="2"/>
</dbReference>
<dbReference type="GO" id="GO:0016616">
    <property type="term" value="F:oxidoreductase activity, acting on the CH-OH group of donors, NAD or NADP as acceptor"/>
    <property type="evidence" value="ECO:0007669"/>
    <property type="project" value="InterPro"/>
</dbReference>
<dbReference type="PROSITE" id="PS00671">
    <property type="entry name" value="D_2_HYDROXYACID_DH_3"/>
    <property type="match status" value="1"/>
</dbReference>
<dbReference type="FunFam" id="3.40.50.720:FF:000203">
    <property type="entry name" value="D-3-phosphoglycerate dehydrogenase (SerA)"/>
    <property type="match status" value="1"/>
</dbReference>
<feature type="domain" description="D-isomer specific 2-hydroxyacid dehydrogenase catalytic" evidence="5">
    <location>
        <begin position="33"/>
        <end position="314"/>
    </location>
</feature>